<evidence type="ECO:0000313" key="12">
    <source>
        <dbReference type="EMBL" id="KST69161.1"/>
    </source>
</evidence>
<dbReference type="InterPro" id="IPR006016">
    <property type="entry name" value="UspA"/>
</dbReference>
<sequence length="711" mass="76855">MEFLSQFLVLGANIQVFEPEAIGAFAIVLVVILIVPIIFERLRIPGLIGLVLAGTLLGPNGWNLVNTNSSIMNLLANIGLVYLMFIAGLEVDTDFCRCHLNRSLGFGCFSFGIPLILGTFLARLCGFEWNTALLIGSLLSSYSLLGYPIISRLGVLNNQAIATTIGANILSDFGALLIFSVCLVIHQLSLNAFELLAFLGWLTIYSTLLVAGFYWAGKEFFRRSGDDEGNQFLFVVLAVFLATAGAQLLGIEKIIGAFLAGFALNELLGKGAVKEKLLFVGNVLLIPIFFVNLGVQVNLASVVTNLETFKLAVLLVIILLISKFAAAVMGKFIYRYKWQETLSMWSLSLPQAGTTLAASIIGFRAELINEQVLSSIVALMLLSSALGPLITSKVSAGLNTTPVTEKTLVTSPIAKHALGDNPYTIVVPVYNPQTQQHLMEMAALLVRQAKGKIIPLAIATAANHMDAPQVEASLQRSERLLVKATGLSQLLGVEAEPLLRIDDAFARGISRAAREKKASLIVMGWGKRTGIRARLFGNVIDSVVGSSHCPVAISRLMESPSKIQRILVPVENLMAATLLPIQLAQVFAEANKAQVTVLNVCERRTSSSKIASRRSQLNSFVSKVGLTNPPEVQIIAHENTAQAVLQAARLYDLVILPFIRNRNVPGGLAISDVTNQLARQLTCSIIMLGEPQRAFAPVFSPEVSSKRVIVR</sequence>
<keyword evidence="13" id="KW-1185">Reference proteome</keyword>
<name>A0A0V7ZX80_9CYAN</name>
<keyword evidence="8 9" id="KW-0472">Membrane</keyword>
<keyword evidence="3" id="KW-0813">Transport</keyword>
<feature type="transmembrane region" description="Helical" evidence="9">
    <location>
        <begin position="103"/>
        <end position="123"/>
    </location>
</feature>
<evidence type="ECO:0000256" key="5">
    <source>
        <dbReference type="ARBA" id="ARBA00022692"/>
    </source>
</evidence>
<dbReference type="GO" id="GO:1902600">
    <property type="term" value="P:proton transmembrane transport"/>
    <property type="evidence" value="ECO:0007669"/>
    <property type="project" value="InterPro"/>
</dbReference>
<dbReference type="Gene3D" id="3.40.50.12370">
    <property type="match status" value="1"/>
</dbReference>
<feature type="transmembrane region" description="Helical" evidence="9">
    <location>
        <begin position="71"/>
        <end position="91"/>
    </location>
</feature>
<reference evidence="12 13" key="1">
    <citation type="journal article" date="2015" name="Genome Announc.">
        <title>Draft Genome of the Euendolithic (true boring) Cyanobacterium Mastigocoleus testarum strain BC008.</title>
        <authorList>
            <person name="Guida B.S."/>
            <person name="Garcia-Pichel F."/>
        </authorList>
    </citation>
    <scope>NUCLEOTIDE SEQUENCE [LARGE SCALE GENOMIC DNA]</scope>
    <source>
        <strain evidence="12 13">BC008</strain>
    </source>
</reference>
<dbReference type="RefSeq" id="WP_027843442.1">
    <property type="nucleotide sequence ID" value="NZ_LMTZ01000035.1"/>
</dbReference>
<keyword evidence="7" id="KW-0406">Ion transport</keyword>
<feature type="transmembrane region" description="Helical" evidence="9">
    <location>
        <begin position="311"/>
        <end position="334"/>
    </location>
</feature>
<dbReference type="PANTHER" id="PTHR43562">
    <property type="entry name" value="NAPA-TYPE SODIUM/HYDROGEN ANTIPORTER"/>
    <property type="match status" value="1"/>
</dbReference>
<evidence type="ECO:0000256" key="8">
    <source>
        <dbReference type="ARBA" id="ARBA00023136"/>
    </source>
</evidence>
<feature type="transmembrane region" description="Helical" evidence="9">
    <location>
        <begin position="198"/>
        <end position="217"/>
    </location>
</feature>
<gene>
    <name evidence="12" type="ORF">BC008_34845</name>
</gene>
<evidence type="ECO:0000259" key="10">
    <source>
        <dbReference type="Pfam" id="PF00582"/>
    </source>
</evidence>
<feature type="transmembrane region" description="Helical" evidence="9">
    <location>
        <begin position="129"/>
        <end position="150"/>
    </location>
</feature>
<keyword evidence="4" id="KW-0050">Antiport</keyword>
<comment type="similarity">
    <text evidence="2">Belongs to the monovalent cation:proton antiporter 2 (CPA2) transporter (TC 2.A.37) family.</text>
</comment>
<evidence type="ECO:0000313" key="13">
    <source>
        <dbReference type="Proteomes" id="UP000053372"/>
    </source>
</evidence>
<feature type="transmembrane region" description="Helical" evidence="9">
    <location>
        <begin position="20"/>
        <end position="39"/>
    </location>
</feature>
<dbReference type="OrthoDB" id="9793589at2"/>
<dbReference type="InterPro" id="IPR038770">
    <property type="entry name" value="Na+/solute_symporter_sf"/>
</dbReference>
<protein>
    <submittedName>
        <fullName evidence="12">Sodium:proton antiporter</fullName>
    </submittedName>
</protein>
<keyword evidence="5 9" id="KW-0812">Transmembrane</keyword>
<comment type="subcellular location">
    <subcellularLocation>
        <location evidence="1">Membrane</location>
        <topology evidence="1">Multi-pass membrane protein</topology>
    </subcellularLocation>
</comment>
<feature type="transmembrane region" description="Helical" evidence="9">
    <location>
        <begin position="46"/>
        <end position="65"/>
    </location>
</feature>
<evidence type="ECO:0000256" key="6">
    <source>
        <dbReference type="ARBA" id="ARBA00022989"/>
    </source>
</evidence>
<dbReference type="SUPFAM" id="SSF52402">
    <property type="entry name" value="Adenine nucleotide alpha hydrolases-like"/>
    <property type="match status" value="2"/>
</dbReference>
<feature type="domain" description="UspA" evidence="10">
    <location>
        <begin position="424"/>
        <end position="554"/>
    </location>
</feature>
<dbReference type="GO" id="GO:0016020">
    <property type="term" value="C:membrane"/>
    <property type="evidence" value="ECO:0007669"/>
    <property type="project" value="UniProtKB-SubCell"/>
</dbReference>
<evidence type="ECO:0000259" key="11">
    <source>
        <dbReference type="Pfam" id="PF00999"/>
    </source>
</evidence>
<dbReference type="Pfam" id="PF00999">
    <property type="entry name" value="Na_H_Exchanger"/>
    <property type="match status" value="1"/>
</dbReference>
<keyword evidence="6 9" id="KW-1133">Transmembrane helix</keyword>
<dbReference type="Gene3D" id="1.20.1530.20">
    <property type="match status" value="1"/>
</dbReference>
<dbReference type="PANTHER" id="PTHR43562:SF4">
    <property type="entry name" value="NA(+)_H(+) ANTIPORTER NHAS5"/>
    <property type="match status" value="1"/>
</dbReference>
<evidence type="ECO:0000256" key="7">
    <source>
        <dbReference type="ARBA" id="ARBA00023065"/>
    </source>
</evidence>
<dbReference type="AlphaFoldDB" id="A0A0V7ZX80"/>
<feature type="transmembrane region" description="Helical" evidence="9">
    <location>
        <begin position="162"/>
        <end position="186"/>
    </location>
</feature>
<feature type="transmembrane region" description="Helical" evidence="9">
    <location>
        <begin position="277"/>
        <end position="299"/>
    </location>
</feature>
<dbReference type="InterPro" id="IPR006153">
    <property type="entry name" value="Cation/H_exchanger_TM"/>
</dbReference>
<proteinExistence type="inferred from homology"/>
<accession>A0A0V7ZX80</accession>
<dbReference type="Proteomes" id="UP000053372">
    <property type="component" value="Unassembled WGS sequence"/>
</dbReference>
<comment type="caution">
    <text evidence="12">The sequence shown here is derived from an EMBL/GenBank/DDBJ whole genome shotgun (WGS) entry which is preliminary data.</text>
</comment>
<dbReference type="EMBL" id="LMTZ01000035">
    <property type="protein sequence ID" value="KST69161.1"/>
    <property type="molecule type" value="Genomic_DNA"/>
</dbReference>
<feature type="domain" description="Cation/H+ exchanger transmembrane" evidence="11">
    <location>
        <begin position="30"/>
        <end position="391"/>
    </location>
</feature>
<organism evidence="12 13">
    <name type="scientific">Mastigocoleus testarum BC008</name>
    <dbReference type="NCBI Taxonomy" id="371196"/>
    <lineage>
        <taxon>Bacteria</taxon>
        <taxon>Bacillati</taxon>
        <taxon>Cyanobacteriota</taxon>
        <taxon>Cyanophyceae</taxon>
        <taxon>Nostocales</taxon>
        <taxon>Hapalosiphonaceae</taxon>
        <taxon>Mastigocoleus</taxon>
    </lineage>
</organism>
<evidence type="ECO:0000256" key="2">
    <source>
        <dbReference type="ARBA" id="ARBA00005551"/>
    </source>
</evidence>
<dbReference type="Pfam" id="PF00582">
    <property type="entry name" value="Usp"/>
    <property type="match status" value="2"/>
</dbReference>
<evidence type="ECO:0000256" key="9">
    <source>
        <dbReference type="SAM" id="Phobius"/>
    </source>
</evidence>
<evidence type="ECO:0000256" key="3">
    <source>
        <dbReference type="ARBA" id="ARBA00022448"/>
    </source>
</evidence>
<evidence type="ECO:0000256" key="1">
    <source>
        <dbReference type="ARBA" id="ARBA00004141"/>
    </source>
</evidence>
<feature type="transmembrane region" description="Helical" evidence="9">
    <location>
        <begin position="229"/>
        <end position="248"/>
    </location>
</feature>
<feature type="domain" description="UspA" evidence="10">
    <location>
        <begin position="563"/>
        <end position="687"/>
    </location>
</feature>
<dbReference type="GO" id="GO:0015297">
    <property type="term" value="F:antiporter activity"/>
    <property type="evidence" value="ECO:0007669"/>
    <property type="project" value="UniProtKB-KW"/>
</dbReference>
<evidence type="ECO:0000256" key="4">
    <source>
        <dbReference type="ARBA" id="ARBA00022449"/>
    </source>
</evidence>